<gene>
    <name evidence="1" type="ORF">AWC05_22075</name>
</gene>
<name>A0A1X1U5X3_MYCFL</name>
<dbReference type="Proteomes" id="UP000193010">
    <property type="component" value="Unassembled WGS sequence"/>
</dbReference>
<accession>A0A1X1U5X3</accession>
<keyword evidence="2" id="KW-1185">Reference proteome</keyword>
<evidence type="ECO:0000313" key="1">
    <source>
        <dbReference type="EMBL" id="ORV52215.1"/>
    </source>
</evidence>
<organism evidence="1 2">
    <name type="scientific">Mycobacterium florentinum</name>
    <dbReference type="NCBI Taxonomy" id="292462"/>
    <lineage>
        <taxon>Bacteria</taxon>
        <taxon>Bacillati</taxon>
        <taxon>Actinomycetota</taxon>
        <taxon>Actinomycetes</taxon>
        <taxon>Mycobacteriales</taxon>
        <taxon>Mycobacteriaceae</taxon>
        <taxon>Mycobacterium</taxon>
        <taxon>Mycobacterium simiae complex</taxon>
    </lineage>
</organism>
<proteinExistence type="predicted"/>
<evidence type="ECO:0000313" key="2">
    <source>
        <dbReference type="Proteomes" id="UP000193010"/>
    </source>
</evidence>
<dbReference type="AlphaFoldDB" id="A0A1X1U5X3"/>
<reference evidence="1 2" key="1">
    <citation type="submission" date="2016-01" db="EMBL/GenBank/DDBJ databases">
        <title>The new phylogeny of the genus Mycobacterium.</title>
        <authorList>
            <person name="Tarcisio F."/>
            <person name="Conor M."/>
            <person name="Antonella G."/>
            <person name="Elisabetta G."/>
            <person name="Giulia F.S."/>
            <person name="Sara T."/>
            <person name="Anna F."/>
            <person name="Clotilde B."/>
            <person name="Roberto B."/>
            <person name="Veronica D.S."/>
            <person name="Fabio R."/>
            <person name="Monica P."/>
            <person name="Olivier J."/>
            <person name="Enrico T."/>
            <person name="Nicola S."/>
        </authorList>
    </citation>
    <scope>NUCLEOTIDE SEQUENCE [LARGE SCALE GENOMIC DNA]</scope>
    <source>
        <strain evidence="1 2">DSM 44852</strain>
    </source>
</reference>
<dbReference type="EMBL" id="LQOV01000015">
    <property type="protein sequence ID" value="ORV52215.1"/>
    <property type="molecule type" value="Genomic_DNA"/>
</dbReference>
<protein>
    <submittedName>
        <fullName evidence="1">Uncharacterized protein</fullName>
    </submittedName>
</protein>
<comment type="caution">
    <text evidence="1">The sequence shown here is derived from an EMBL/GenBank/DDBJ whole genome shotgun (WGS) entry which is preliminary data.</text>
</comment>
<sequence length="84" mass="9325">MSMNRSDFRQGKIMTFVVVQRIRSRGKLRGRSMLRAGRLLTNRLCAMHIPTPEERANLYVSLTPIAVLSAAPGGESSDSVGNHR</sequence>